<dbReference type="RefSeq" id="XP_018276141.1">
    <property type="nucleotide sequence ID" value="XM_018419777.1"/>
</dbReference>
<gene>
    <name evidence="1" type="ORF">CC85DRAFT_182654</name>
</gene>
<sequence length="174" mass="19128">MEWEAHYWPTNGFRALNCVSEQVMCEICAAPSGFQGGDRSDFPGVHPALHVLNLLVCRSWTSTIDKKHHDTTKGKDAFECSPAAGIELQLALGNLGLSVRWTVTLHDEHSKLKRRPRRLTACTLSLVMETGWLLGAREAGAMASAAAATASIVCRPQRRLCQDTNVGVVRKWTT</sequence>
<dbReference type="EMBL" id="KQ087252">
    <property type="protein sequence ID" value="KLT39650.1"/>
    <property type="molecule type" value="Genomic_DNA"/>
</dbReference>
<accession>A0A0J0XF06</accession>
<reference evidence="1 2" key="1">
    <citation type="submission" date="2015-03" db="EMBL/GenBank/DDBJ databases">
        <title>Genomics and transcriptomics of the oil-accumulating basidiomycete yeast T. oleaginosus allow insights into substrate utilization and the diverse evolutionary trajectories of mating systems in fungi.</title>
        <authorList>
            <consortium name="DOE Joint Genome Institute"/>
            <person name="Kourist R."/>
            <person name="Kracht O."/>
            <person name="Bracharz F."/>
            <person name="Lipzen A."/>
            <person name="Nolan M."/>
            <person name="Ohm R."/>
            <person name="Grigoriev I."/>
            <person name="Sun S."/>
            <person name="Heitman J."/>
            <person name="Bruck T."/>
            <person name="Nowrousian M."/>
        </authorList>
    </citation>
    <scope>NUCLEOTIDE SEQUENCE [LARGE SCALE GENOMIC DNA]</scope>
    <source>
        <strain evidence="1 2">IBC0246</strain>
    </source>
</reference>
<dbReference type="GeneID" id="28980380"/>
<name>A0A0J0XF06_9TREE</name>
<protein>
    <submittedName>
        <fullName evidence="1">Uncharacterized protein</fullName>
    </submittedName>
</protein>
<evidence type="ECO:0000313" key="2">
    <source>
        <dbReference type="Proteomes" id="UP000053611"/>
    </source>
</evidence>
<organism evidence="1 2">
    <name type="scientific">Cutaneotrichosporon oleaginosum</name>
    <dbReference type="NCBI Taxonomy" id="879819"/>
    <lineage>
        <taxon>Eukaryota</taxon>
        <taxon>Fungi</taxon>
        <taxon>Dikarya</taxon>
        <taxon>Basidiomycota</taxon>
        <taxon>Agaricomycotina</taxon>
        <taxon>Tremellomycetes</taxon>
        <taxon>Trichosporonales</taxon>
        <taxon>Trichosporonaceae</taxon>
        <taxon>Cutaneotrichosporon</taxon>
    </lineage>
</organism>
<proteinExistence type="predicted"/>
<dbReference type="Proteomes" id="UP000053611">
    <property type="component" value="Unassembled WGS sequence"/>
</dbReference>
<keyword evidence="2" id="KW-1185">Reference proteome</keyword>
<dbReference type="AlphaFoldDB" id="A0A0J0XF06"/>
<evidence type="ECO:0000313" key="1">
    <source>
        <dbReference type="EMBL" id="KLT39650.1"/>
    </source>
</evidence>